<dbReference type="Proteomes" id="UP000288096">
    <property type="component" value="Unassembled WGS sequence"/>
</dbReference>
<sequence>MISSDSFGSVLRGIIAALLFGTIAACSGSGGDDTTLRTGKFMDSAVEGLAYETDTGSGVTDSDGRFYYLPGEKIRFSVGTIEIGESTATATLTPVDLVEDATDVTHPAVINIARFLQSLDLDNTPENGILISAEIAGEAEGWVIVFDQETAAFEQDETVQHFLDTLNAVGAFPDGTERILCTSEAATAHLDETLAAMGETDSDIGGEGGGGDSDDGGSDSDGEGSGGG</sequence>
<dbReference type="RefSeq" id="WP_124327083.1">
    <property type="nucleotide sequence ID" value="NZ_BEXT01000001.1"/>
</dbReference>
<protein>
    <submittedName>
        <fullName evidence="2">Uncharacterized protein</fullName>
    </submittedName>
</protein>
<proteinExistence type="predicted"/>
<organism evidence="2 3">
    <name type="scientific">Desulfonema ishimotonii</name>
    <dbReference type="NCBI Taxonomy" id="45657"/>
    <lineage>
        <taxon>Bacteria</taxon>
        <taxon>Pseudomonadati</taxon>
        <taxon>Thermodesulfobacteriota</taxon>
        <taxon>Desulfobacteria</taxon>
        <taxon>Desulfobacterales</taxon>
        <taxon>Desulfococcaceae</taxon>
        <taxon>Desulfonema</taxon>
    </lineage>
</organism>
<feature type="region of interest" description="Disordered" evidence="1">
    <location>
        <begin position="196"/>
        <end position="228"/>
    </location>
</feature>
<dbReference type="OrthoDB" id="9760084at2"/>
<reference evidence="3" key="1">
    <citation type="submission" date="2017-11" db="EMBL/GenBank/DDBJ databases">
        <authorList>
            <person name="Watanabe M."/>
            <person name="Kojima H."/>
        </authorList>
    </citation>
    <scope>NUCLEOTIDE SEQUENCE [LARGE SCALE GENOMIC DNA]</scope>
    <source>
        <strain evidence="3">Tokyo 01</strain>
    </source>
</reference>
<dbReference type="AlphaFoldDB" id="A0A401FRK0"/>
<dbReference type="EMBL" id="BEXT01000001">
    <property type="protein sequence ID" value="GBC59580.1"/>
    <property type="molecule type" value="Genomic_DNA"/>
</dbReference>
<name>A0A401FRK0_9BACT</name>
<reference evidence="3" key="2">
    <citation type="submission" date="2019-01" db="EMBL/GenBank/DDBJ databases">
        <title>Genome sequence of Desulfonema ishimotonii strain Tokyo 01.</title>
        <authorList>
            <person name="Fukui M."/>
        </authorList>
    </citation>
    <scope>NUCLEOTIDE SEQUENCE [LARGE SCALE GENOMIC DNA]</scope>
    <source>
        <strain evidence="3">Tokyo 01</strain>
    </source>
</reference>
<evidence type="ECO:0000313" key="3">
    <source>
        <dbReference type="Proteomes" id="UP000288096"/>
    </source>
</evidence>
<evidence type="ECO:0000313" key="2">
    <source>
        <dbReference type="EMBL" id="GBC59580.1"/>
    </source>
</evidence>
<keyword evidence="3" id="KW-1185">Reference proteome</keyword>
<gene>
    <name evidence="2" type="ORF">DENIS_0519</name>
</gene>
<accession>A0A401FRK0</accession>
<comment type="caution">
    <text evidence="2">The sequence shown here is derived from an EMBL/GenBank/DDBJ whole genome shotgun (WGS) entry which is preliminary data.</text>
</comment>
<feature type="compositionally biased region" description="Acidic residues" evidence="1">
    <location>
        <begin position="212"/>
        <end position="222"/>
    </location>
</feature>
<evidence type="ECO:0000256" key="1">
    <source>
        <dbReference type="SAM" id="MobiDB-lite"/>
    </source>
</evidence>